<feature type="domain" description="Protein kinase" evidence="5">
    <location>
        <begin position="964"/>
        <end position="1318"/>
    </location>
</feature>
<accession>A0A1S8X3T6</accession>
<organism evidence="7 8">
    <name type="scientific">Opisthorchis viverrini</name>
    <name type="common">Southeast Asian liver fluke</name>
    <dbReference type="NCBI Taxonomy" id="6198"/>
    <lineage>
        <taxon>Eukaryota</taxon>
        <taxon>Metazoa</taxon>
        <taxon>Spiralia</taxon>
        <taxon>Lophotrochozoa</taxon>
        <taxon>Platyhelminthes</taxon>
        <taxon>Trematoda</taxon>
        <taxon>Digenea</taxon>
        <taxon>Opisthorchiida</taxon>
        <taxon>Opisthorchiata</taxon>
        <taxon>Opisthorchiidae</taxon>
        <taxon>Opisthorchis</taxon>
    </lineage>
</organism>
<dbReference type="Gene3D" id="1.10.2000.10">
    <property type="entry name" value="Frizzled cysteine-rich domain"/>
    <property type="match status" value="1"/>
</dbReference>
<dbReference type="GO" id="GO:0043235">
    <property type="term" value="C:receptor complex"/>
    <property type="evidence" value="ECO:0007669"/>
    <property type="project" value="TreeGrafter"/>
</dbReference>
<dbReference type="InterPro" id="IPR050122">
    <property type="entry name" value="RTK"/>
</dbReference>
<gene>
    <name evidence="7" type="ORF">X801_02714</name>
</gene>
<keyword evidence="1 3" id="KW-0420">Kringle</keyword>
<evidence type="ECO:0000256" key="3">
    <source>
        <dbReference type="PROSITE-ProRule" id="PRU00121"/>
    </source>
</evidence>
<dbReference type="Proteomes" id="UP000243686">
    <property type="component" value="Unassembled WGS sequence"/>
</dbReference>
<dbReference type="SUPFAM" id="SSF57440">
    <property type="entry name" value="Kringle-like"/>
    <property type="match status" value="1"/>
</dbReference>
<dbReference type="Gene3D" id="2.40.20.10">
    <property type="entry name" value="Plasminogen Kringle 4"/>
    <property type="match status" value="1"/>
</dbReference>
<feature type="transmembrane region" description="Helical" evidence="4">
    <location>
        <begin position="611"/>
        <end position="632"/>
    </location>
</feature>
<evidence type="ECO:0000256" key="1">
    <source>
        <dbReference type="ARBA" id="ARBA00022572"/>
    </source>
</evidence>
<comment type="caution">
    <text evidence="3">Lacks conserved residue(s) required for the propagation of feature annotation.</text>
</comment>
<sequence length="1325" mass="147232">VSRSVTLILLWLYLYVFHSFSYYRANQFELLFHLPSTVNLVTGTETEVLLGDKDIDAAVNSVVVFPCEPGHNWYSSGLQLEEDDFHTILQNGSLRIRVRMEDMEYVYQCKTEETLPDGTSRTTKFNYHINPLDAAFLARTVENVTLDWGTIYTFPCSFSGALPRNEFMILNGKIVTEARHNITEDSVVECRVSNFLGEEHDKAYITIRPRSKEWVLKDGVASGPHCQPYKQSLNRSSICLSYLSEVAESFGGSPYLIARYRLYDSDQTDMALANLFSVWDQLLLDKQFGPNPITTTPHGNISENLQLSFTSWRCVDWAKRLTCTLAYPRCHSLANFPSELKRPNQFYVESPVCRQDCLAVTGLFCLAPLEAAINTPALAPLLRGTLSSEQDGEVTGWDQLLEAAQAQLRSLPSSLAQFREGRSDLNVIKICNQTPSIDTLNDCTKLPLDRQFPAPRSFQQTAFSVENPVDRSTKQCIAGSGLNYRGTATNSACLAWDAVVGQPSVSDNGKISTWPGLFALTPQSFPSNLDDEARSASVCRNPAGLAPYPFCLTLLSPNGSTSKDVTPTWRVALCTGIPQCSPTNASGPLNTVTVAPDAVATALLSATQIQVIVACVLVTCLFCFILIVYVVWRTNRCGIRSLSSSSLCLSALEFTDFDSGKGKSQVDTETTADKPPRMCHRISDSLSEQMYVQHRLLWIKRRRKLRHLSGPFQCILGCWYVTVDCLTCKRKPEPHPAVVVVSPSGEQTIRPCSSPRPSTLDGRFKSHKPGHGWCPLFRRILTIKRHNDWKTNNHTDSAKACSRIRRLGVPLQNGEDDEFEENTLGLQLHKSVAYVANATSSSRKQSGTTTLSQGPCINCGTVEQLSCNLCNACQTGLPAVEAAGWASDPRSNQSQLCTSAELIPLTCGGQDPGCSLTESSLRAITSGPADLGWNVTLEKLFNMASMTHLLHPKLKQVCYPRNKLIELQRLAKRAFGWIILANAPNLHTLVRRHRLLSVTSAEQLGLGVASDRNNADQGSADSTSEEFAQNPLVVIKMLANDASLETEANFLREAEVLIELSHKNIIQLLGVCLPLKPLSLLLEYMPFGDLTTFLKHYEQSNGDSRIFPQHMTPTLLSAMNGEVISRTHNRGEMTRPTSADLRAMHKQTWLPPIKLTSLNLLEMALDACDAMVYLSDNYYVHRDVATRSFLVGNKMIVKLADFSMCRPVQPGVDYVAVQGVFLPVKWLPLESILEGLFQVDTDVWSFGVFLWELFTYASEPYPDLSHEQVITFLENGGRLSCPVSCPDTVYNLMLSCWDSQRTQRPTFPNIRCRLHGILTELCNPS</sequence>
<dbReference type="PANTHER" id="PTHR24416:SF611">
    <property type="entry name" value="TYROSINE-PROTEIN KINASE TRANSMEMBRANE RECEPTOR ROR"/>
    <property type="match status" value="1"/>
</dbReference>
<dbReference type="SUPFAM" id="SSF56112">
    <property type="entry name" value="Protein kinase-like (PK-like)"/>
    <property type="match status" value="1"/>
</dbReference>
<feature type="non-terminal residue" evidence="7">
    <location>
        <position position="1"/>
    </location>
</feature>
<dbReference type="GO" id="GO:0007169">
    <property type="term" value="P:cell surface receptor protein tyrosine kinase signaling pathway"/>
    <property type="evidence" value="ECO:0007669"/>
    <property type="project" value="TreeGrafter"/>
</dbReference>
<evidence type="ECO:0000259" key="6">
    <source>
        <dbReference type="PROSITE" id="PS50070"/>
    </source>
</evidence>
<dbReference type="InterPro" id="IPR000719">
    <property type="entry name" value="Prot_kinase_dom"/>
</dbReference>
<feature type="domain" description="Kringle" evidence="6">
    <location>
        <begin position="475"/>
        <end position="580"/>
    </location>
</feature>
<keyword evidence="4" id="KW-0472">Membrane</keyword>
<dbReference type="PROSITE" id="PS50011">
    <property type="entry name" value="PROTEIN_KINASE_DOM"/>
    <property type="match status" value="1"/>
</dbReference>
<feature type="transmembrane region" description="Helical" evidence="4">
    <location>
        <begin position="705"/>
        <end position="722"/>
    </location>
</feature>
<evidence type="ECO:0000313" key="7">
    <source>
        <dbReference type="EMBL" id="OON21389.1"/>
    </source>
</evidence>
<dbReference type="GO" id="GO:0005886">
    <property type="term" value="C:plasma membrane"/>
    <property type="evidence" value="ECO:0007669"/>
    <property type="project" value="TreeGrafter"/>
</dbReference>
<evidence type="ECO:0000259" key="5">
    <source>
        <dbReference type="PROSITE" id="PS50011"/>
    </source>
</evidence>
<dbReference type="PROSITE" id="PS50070">
    <property type="entry name" value="KRINGLE_2"/>
    <property type="match status" value="1"/>
</dbReference>
<dbReference type="Gene3D" id="1.10.510.10">
    <property type="entry name" value="Transferase(Phosphotransferase) domain 1"/>
    <property type="match status" value="1"/>
</dbReference>
<dbReference type="PANTHER" id="PTHR24416">
    <property type="entry name" value="TYROSINE-PROTEIN KINASE RECEPTOR"/>
    <property type="match status" value="1"/>
</dbReference>
<evidence type="ECO:0000313" key="8">
    <source>
        <dbReference type="Proteomes" id="UP000243686"/>
    </source>
</evidence>
<dbReference type="InterPro" id="IPR001245">
    <property type="entry name" value="Ser-Thr/Tyr_kinase_cat_dom"/>
</dbReference>
<reference evidence="7 8" key="1">
    <citation type="submission" date="2015-03" db="EMBL/GenBank/DDBJ databases">
        <title>Draft genome of the nematode, Opisthorchis viverrini.</title>
        <authorList>
            <person name="Mitreva M."/>
        </authorList>
    </citation>
    <scope>NUCLEOTIDE SEQUENCE [LARGE SCALE GENOMIC DNA]</scope>
    <source>
        <strain evidence="7">Khon Kaen</strain>
    </source>
</reference>
<evidence type="ECO:0000256" key="4">
    <source>
        <dbReference type="SAM" id="Phobius"/>
    </source>
</evidence>
<dbReference type="InterPro" id="IPR036790">
    <property type="entry name" value="Frizzled_dom_sf"/>
</dbReference>
<dbReference type="CDD" id="cd00192">
    <property type="entry name" value="PTKc"/>
    <property type="match status" value="1"/>
</dbReference>
<dbReference type="Pfam" id="PF07714">
    <property type="entry name" value="PK_Tyr_Ser-Thr"/>
    <property type="match status" value="1"/>
</dbReference>
<dbReference type="SMART" id="SM00130">
    <property type="entry name" value="KR"/>
    <property type="match status" value="1"/>
</dbReference>
<dbReference type="GO" id="GO:0005524">
    <property type="term" value="F:ATP binding"/>
    <property type="evidence" value="ECO:0007669"/>
    <property type="project" value="InterPro"/>
</dbReference>
<dbReference type="InterPro" id="IPR011009">
    <property type="entry name" value="Kinase-like_dom_sf"/>
</dbReference>
<dbReference type="GO" id="GO:0004714">
    <property type="term" value="F:transmembrane receptor protein tyrosine kinase activity"/>
    <property type="evidence" value="ECO:0007669"/>
    <property type="project" value="TreeGrafter"/>
</dbReference>
<dbReference type="EMBL" id="KV892153">
    <property type="protein sequence ID" value="OON21389.1"/>
    <property type="molecule type" value="Genomic_DNA"/>
</dbReference>
<keyword evidence="4" id="KW-0812">Transmembrane</keyword>
<name>A0A1S8X3T6_OPIVI</name>
<keyword evidence="8" id="KW-1185">Reference proteome</keyword>
<dbReference type="InterPro" id="IPR000001">
    <property type="entry name" value="Kringle"/>
</dbReference>
<keyword evidence="4" id="KW-1133">Transmembrane helix</keyword>
<keyword evidence="2" id="KW-1015">Disulfide bond</keyword>
<protein>
    <submittedName>
        <fullName evidence="7">Kringle domain protein</fullName>
    </submittedName>
</protein>
<dbReference type="InterPro" id="IPR013806">
    <property type="entry name" value="Kringle-like"/>
</dbReference>
<dbReference type="Gene3D" id="3.30.200.20">
    <property type="entry name" value="Phosphorylase Kinase, domain 1"/>
    <property type="match status" value="1"/>
</dbReference>
<evidence type="ECO:0000256" key="2">
    <source>
        <dbReference type="ARBA" id="ARBA00023157"/>
    </source>
</evidence>
<dbReference type="InterPro" id="IPR038178">
    <property type="entry name" value="Kringle_sf"/>
</dbReference>
<proteinExistence type="predicted"/>